<proteinExistence type="predicted"/>
<name>A0A0E9VX65_ANGAN</name>
<organism evidence="1">
    <name type="scientific">Anguilla anguilla</name>
    <name type="common">European freshwater eel</name>
    <name type="synonym">Muraena anguilla</name>
    <dbReference type="NCBI Taxonomy" id="7936"/>
    <lineage>
        <taxon>Eukaryota</taxon>
        <taxon>Metazoa</taxon>
        <taxon>Chordata</taxon>
        <taxon>Craniata</taxon>
        <taxon>Vertebrata</taxon>
        <taxon>Euteleostomi</taxon>
        <taxon>Actinopterygii</taxon>
        <taxon>Neopterygii</taxon>
        <taxon>Teleostei</taxon>
        <taxon>Anguilliformes</taxon>
        <taxon>Anguillidae</taxon>
        <taxon>Anguilla</taxon>
    </lineage>
</organism>
<dbReference type="AlphaFoldDB" id="A0A0E9VX65"/>
<evidence type="ECO:0000313" key="1">
    <source>
        <dbReference type="EMBL" id="JAH81890.1"/>
    </source>
</evidence>
<protein>
    <submittedName>
        <fullName evidence="1">Uncharacterized protein</fullName>
    </submittedName>
</protein>
<reference evidence="1" key="1">
    <citation type="submission" date="2014-11" db="EMBL/GenBank/DDBJ databases">
        <authorList>
            <person name="Amaro Gonzalez C."/>
        </authorList>
    </citation>
    <scope>NUCLEOTIDE SEQUENCE</scope>
</reference>
<sequence length="30" mass="3541">MFTFSDCFFSIIFFFCYPHALSAHLHKLLG</sequence>
<reference evidence="1" key="2">
    <citation type="journal article" date="2015" name="Fish Shellfish Immunol.">
        <title>Early steps in the European eel (Anguilla anguilla)-Vibrio vulnificus interaction in the gills: Role of the RtxA13 toxin.</title>
        <authorList>
            <person name="Callol A."/>
            <person name="Pajuelo D."/>
            <person name="Ebbesson L."/>
            <person name="Teles M."/>
            <person name="MacKenzie S."/>
            <person name="Amaro C."/>
        </authorList>
    </citation>
    <scope>NUCLEOTIDE SEQUENCE</scope>
</reference>
<dbReference type="EMBL" id="GBXM01026687">
    <property type="protein sequence ID" value="JAH81890.1"/>
    <property type="molecule type" value="Transcribed_RNA"/>
</dbReference>
<accession>A0A0E9VX65</accession>